<accession>A0A6H5FYT5</accession>
<keyword evidence="3" id="KW-1185">Reference proteome</keyword>
<keyword evidence="1" id="KW-0732">Signal</keyword>
<name>A0A6H5FYT5_9HEMI</name>
<feature type="signal peptide" evidence="1">
    <location>
        <begin position="1"/>
        <end position="27"/>
    </location>
</feature>
<feature type="chain" id="PRO_5026144059" evidence="1">
    <location>
        <begin position="28"/>
        <end position="82"/>
    </location>
</feature>
<proteinExistence type="predicted"/>
<protein>
    <submittedName>
        <fullName evidence="2">Uncharacterized protein</fullName>
    </submittedName>
</protein>
<evidence type="ECO:0000313" key="3">
    <source>
        <dbReference type="Proteomes" id="UP000479000"/>
    </source>
</evidence>
<dbReference type="EMBL" id="CADCXU010001983">
    <property type="protein sequence ID" value="CAA9994432.1"/>
    <property type="molecule type" value="Genomic_DNA"/>
</dbReference>
<evidence type="ECO:0000313" key="2">
    <source>
        <dbReference type="EMBL" id="CAA9994432.1"/>
    </source>
</evidence>
<organism evidence="2 3">
    <name type="scientific">Nesidiocoris tenuis</name>
    <dbReference type="NCBI Taxonomy" id="355587"/>
    <lineage>
        <taxon>Eukaryota</taxon>
        <taxon>Metazoa</taxon>
        <taxon>Ecdysozoa</taxon>
        <taxon>Arthropoda</taxon>
        <taxon>Hexapoda</taxon>
        <taxon>Insecta</taxon>
        <taxon>Pterygota</taxon>
        <taxon>Neoptera</taxon>
        <taxon>Paraneoptera</taxon>
        <taxon>Hemiptera</taxon>
        <taxon>Heteroptera</taxon>
        <taxon>Panheteroptera</taxon>
        <taxon>Cimicomorpha</taxon>
        <taxon>Miridae</taxon>
        <taxon>Dicyphina</taxon>
        <taxon>Nesidiocoris</taxon>
    </lineage>
</organism>
<evidence type="ECO:0000256" key="1">
    <source>
        <dbReference type="SAM" id="SignalP"/>
    </source>
</evidence>
<dbReference type="Proteomes" id="UP000479000">
    <property type="component" value="Unassembled WGS sequence"/>
</dbReference>
<dbReference type="AlphaFoldDB" id="A0A6H5FYT5"/>
<reference evidence="2 3" key="1">
    <citation type="submission" date="2020-02" db="EMBL/GenBank/DDBJ databases">
        <authorList>
            <person name="Ferguson B K."/>
        </authorList>
    </citation>
    <scope>NUCLEOTIDE SEQUENCE [LARGE SCALE GENOMIC DNA]</scope>
</reference>
<sequence>MEEPREMWRTAARLALGVLALGAPAQAQDSHLMPRYRQPVLFTARGSVSGHCSASRLCRVLRTCSTMLSPYRRPAVLSRRTA</sequence>
<gene>
    <name evidence="2" type="ORF">NTEN_LOCUS1248</name>
</gene>